<proteinExistence type="predicted"/>
<comment type="caution">
    <text evidence="2">The sequence shown here is derived from an EMBL/GenBank/DDBJ whole genome shotgun (WGS) entry which is preliminary data.</text>
</comment>
<keyword evidence="3" id="KW-1185">Reference proteome</keyword>
<keyword evidence="1" id="KW-0812">Transmembrane</keyword>
<organism evidence="2 3">
    <name type="scientific">Trifolium medium</name>
    <dbReference type="NCBI Taxonomy" id="97028"/>
    <lineage>
        <taxon>Eukaryota</taxon>
        <taxon>Viridiplantae</taxon>
        <taxon>Streptophyta</taxon>
        <taxon>Embryophyta</taxon>
        <taxon>Tracheophyta</taxon>
        <taxon>Spermatophyta</taxon>
        <taxon>Magnoliopsida</taxon>
        <taxon>eudicotyledons</taxon>
        <taxon>Gunneridae</taxon>
        <taxon>Pentapetalae</taxon>
        <taxon>rosids</taxon>
        <taxon>fabids</taxon>
        <taxon>Fabales</taxon>
        <taxon>Fabaceae</taxon>
        <taxon>Papilionoideae</taxon>
        <taxon>50 kb inversion clade</taxon>
        <taxon>NPAAA clade</taxon>
        <taxon>Hologalegina</taxon>
        <taxon>IRL clade</taxon>
        <taxon>Trifolieae</taxon>
        <taxon>Trifolium</taxon>
    </lineage>
</organism>
<evidence type="ECO:0000313" key="3">
    <source>
        <dbReference type="Proteomes" id="UP000265520"/>
    </source>
</evidence>
<protein>
    <submittedName>
        <fullName evidence="2">Uncharacterized protein</fullName>
    </submittedName>
</protein>
<accession>A0A392UYH2</accession>
<dbReference type="EMBL" id="LXQA011010030">
    <property type="protein sequence ID" value="MCI81066.1"/>
    <property type="molecule type" value="Genomic_DNA"/>
</dbReference>
<name>A0A392UYH2_9FABA</name>
<keyword evidence="1" id="KW-1133">Transmembrane helix</keyword>
<sequence>MKLLCVLNVMLKFMLLISLLASIKGFFFNVYLTSFPNVIYAKYA</sequence>
<dbReference type="Proteomes" id="UP000265520">
    <property type="component" value="Unassembled WGS sequence"/>
</dbReference>
<evidence type="ECO:0000256" key="1">
    <source>
        <dbReference type="SAM" id="Phobius"/>
    </source>
</evidence>
<feature type="transmembrane region" description="Helical" evidence="1">
    <location>
        <begin position="12"/>
        <end position="32"/>
    </location>
</feature>
<reference evidence="2 3" key="1">
    <citation type="journal article" date="2018" name="Front. Plant Sci.">
        <title>Red Clover (Trifolium pratense) and Zigzag Clover (T. medium) - A Picture of Genomic Similarities and Differences.</title>
        <authorList>
            <person name="Dluhosova J."/>
            <person name="Istvanek J."/>
            <person name="Nedelnik J."/>
            <person name="Repkova J."/>
        </authorList>
    </citation>
    <scope>NUCLEOTIDE SEQUENCE [LARGE SCALE GENOMIC DNA]</scope>
    <source>
        <strain evidence="3">cv. 10/8</strain>
        <tissue evidence="2">Leaf</tissue>
    </source>
</reference>
<dbReference type="AlphaFoldDB" id="A0A392UYH2"/>
<evidence type="ECO:0000313" key="2">
    <source>
        <dbReference type="EMBL" id="MCI81066.1"/>
    </source>
</evidence>
<keyword evidence="1" id="KW-0472">Membrane</keyword>